<dbReference type="InterPro" id="IPR017853">
    <property type="entry name" value="GH"/>
</dbReference>
<dbReference type="GO" id="GO:0006952">
    <property type="term" value="P:defense response"/>
    <property type="evidence" value="ECO:0007669"/>
    <property type="project" value="UniProtKB-KW"/>
</dbReference>
<dbReference type="PROSITE" id="PS00587">
    <property type="entry name" value="GLYCOSYL_HYDROL_F17"/>
    <property type="match status" value="1"/>
</dbReference>
<evidence type="ECO:0000256" key="3">
    <source>
        <dbReference type="ARBA" id="ARBA00008773"/>
    </source>
</evidence>
<dbReference type="Gene3D" id="1.20.58.1040">
    <property type="match status" value="1"/>
</dbReference>
<dbReference type="EMBL" id="JAUUTY010000352">
    <property type="protein sequence ID" value="KAK1601765.1"/>
    <property type="molecule type" value="Genomic_DNA"/>
</dbReference>
<dbReference type="GO" id="GO:0098552">
    <property type="term" value="C:side of membrane"/>
    <property type="evidence" value="ECO:0007669"/>
    <property type="project" value="UniProtKB-KW"/>
</dbReference>
<keyword evidence="17" id="KW-1133">Transmembrane helix</keyword>
<evidence type="ECO:0000256" key="11">
    <source>
        <dbReference type="ARBA" id="ARBA00023157"/>
    </source>
</evidence>
<dbReference type="Pfam" id="PF00332">
    <property type="entry name" value="Glyco_hydro_17"/>
    <property type="match status" value="1"/>
</dbReference>
<accession>A0AAD8QGA1</accession>
<dbReference type="FunFam" id="1.20.58.1040:FF:000002">
    <property type="entry name" value="Glucan endo-1,3-beta-glucosidase 8"/>
    <property type="match status" value="1"/>
</dbReference>
<dbReference type="PANTHER" id="PTHR32227">
    <property type="entry name" value="GLUCAN ENDO-1,3-BETA-GLUCOSIDASE BG1-RELATED-RELATED"/>
    <property type="match status" value="1"/>
</dbReference>
<dbReference type="GO" id="GO:0005886">
    <property type="term" value="C:plasma membrane"/>
    <property type="evidence" value="ECO:0007669"/>
    <property type="project" value="UniProtKB-SubCell"/>
</dbReference>
<protein>
    <recommendedName>
        <fullName evidence="4">glucan endo-1,3-beta-D-glucosidase</fullName>
        <ecNumber evidence="4">3.2.1.39</ecNumber>
    </recommendedName>
</protein>
<dbReference type="GO" id="GO:0005975">
    <property type="term" value="P:carbohydrate metabolic process"/>
    <property type="evidence" value="ECO:0007669"/>
    <property type="project" value="InterPro"/>
</dbReference>
<comment type="subcellular location">
    <subcellularLocation>
        <location evidence="2">Cell membrane</location>
        <topology evidence="2">Lipid-anchor</topology>
        <topology evidence="2">GPI-anchor</topology>
    </subcellularLocation>
</comment>
<keyword evidence="5" id="KW-1003">Cell membrane</keyword>
<comment type="catalytic activity">
    <reaction evidence="1">
        <text>Hydrolysis of (1-&gt;3)-beta-D-glucosidic linkages in (1-&gt;3)-beta-D-glucans.</text>
        <dbReference type="EC" id="3.2.1.39"/>
    </reaction>
</comment>
<evidence type="ECO:0000256" key="7">
    <source>
        <dbReference type="ARBA" id="ARBA00022729"/>
    </source>
</evidence>
<evidence type="ECO:0000256" key="2">
    <source>
        <dbReference type="ARBA" id="ARBA00004609"/>
    </source>
</evidence>
<evidence type="ECO:0000256" key="14">
    <source>
        <dbReference type="ARBA" id="ARBA00023295"/>
    </source>
</evidence>
<proteinExistence type="inferred from homology"/>
<keyword evidence="8 16" id="KW-0378">Hydrolase</keyword>
<dbReference type="Pfam" id="PF07983">
    <property type="entry name" value="X8"/>
    <property type="match status" value="1"/>
</dbReference>
<sequence length="571" mass="61484">MQWQCPTICICFPCPLQGKSKLSTHATFLLVCRTSFLSDFTLNAIYLLPTTQQARRRSYIHRHCWLVSRNPGSLANIIIMGSSSAAVVLLLLAAVFRARPVEALAANWGTRARHPLPGDITVRLLKDNGFDKAKLFEADPAALQALGHSGIQVMLGLPNELLASVAGNVAAAEQWVQQNVSNYVSKYGVDIRYVAVGNEPFLKSYKGMFEAATLPAVQNVQAALVKAGLARQVRITVPLNADVYESLDGRPSSGDFRPDITTLMTNLVRFLLDSGGVLAINIYPFLSLDADANFPRDYAYFPAPGAPPSQASVQDGNVLYTNVFDANYDTLIAALEKHGLGNITVVVGEIGWPTDGDANANVASAQRFNQGLFDRIVAGKGTPRRPQMPDVYVFALLDEDNKSVDPGNFERHWGVFNYDGSPKYPLSLASGRAIVPAKGVKYLSKQWCVLRSDASPTDPAVVGAIGYACQFADCTSLSPGSSCGSLDVRGNISYAFNQFFQSANQQKGSCAFNNLAVITTTDPSQGTCRFRIEIDPGRRDRTHGNSDSAAARAAAAWGAVVLLALLAIVAV</sequence>
<evidence type="ECO:0000256" key="4">
    <source>
        <dbReference type="ARBA" id="ARBA00012780"/>
    </source>
</evidence>
<evidence type="ECO:0000256" key="8">
    <source>
        <dbReference type="ARBA" id="ARBA00022801"/>
    </source>
</evidence>
<dbReference type="InterPro" id="IPR012946">
    <property type="entry name" value="X8"/>
</dbReference>
<evidence type="ECO:0000256" key="1">
    <source>
        <dbReference type="ARBA" id="ARBA00000382"/>
    </source>
</evidence>
<keyword evidence="20" id="KW-1185">Reference proteome</keyword>
<gene>
    <name evidence="19" type="ORF">QYE76_059174</name>
</gene>
<dbReference type="SMART" id="SM00768">
    <property type="entry name" value="X8"/>
    <property type="match status" value="1"/>
</dbReference>
<evidence type="ECO:0000256" key="15">
    <source>
        <dbReference type="RuleBase" id="RU004335"/>
    </source>
</evidence>
<evidence type="ECO:0000256" key="13">
    <source>
        <dbReference type="ARBA" id="ARBA00023288"/>
    </source>
</evidence>
<evidence type="ECO:0000256" key="12">
    <source>
        <dbReference type="ARBA" id="ARBA00023180"/>
    </source>
</evidence>
<dbReference type="InterPro" id="IPR044965">
    <property type="entry name" value="Glyco_hydro_17_plant"/>
</dbReference>
<evidence type="ECO:0000313" key="19">
    <source>
        <dbReference type="EMBL" id="KAK1601765.1"/>
    </source>
</evidence>
<dbReference type="Proteomes" id="UP001231189">
    <property type="component" value="Unassembled WGS sequence"/>
</dbReference>
<evidence type="ECO:0000259" key="18">
    <source>
        <dbReference type="SMART" id="SM00768"/>
    </source>
</evidence>
<evidence type="ECO:0000256" key="9">
    <source>
        <dbReference type="ARBA" id="ARBA00022821"/>
    </source>
</evidence>
<evidence type="ECO:0000256" key="16">
    <source>
        <dbReference type="RuleBase" id="RU004336"/>
    </source>
</evidence>
<keyword evidence="14 16" id="KW-0326">Glycosidase</keyword>
<dbReference type="GO" id="GO:0042973">
    <property type="term" value="F:glucan endo-1,3-beta-D-glucosidase activity"/>
    <property type="evidence" value="ECO:0007669"/>
    <property type="project" value="UniProtKB-EC"/>
</dbReference>
<keyword evidence="9" id="KW-0611">Plant defense</keyword>
<evidence type="ECO:0000256" key="17">
    <source>
        <dbReference type="SAM" id="Phobius"/>
    </source>
</evidence>
<dbReference type="InterPro" id="IPR000490">
    <property type="entry name" value="Glyco_hydro_17"/>
</dbReference>
<evidence type="ECO:0000313" key="20">
    <source>
        <dbReference type="Proteomes" id="UP001231189"/>
    </source>
</evidence>
<keyword evidence="10 17" id="KW-0472">Membrane</keyword>
<dbReference type="FunFam" id="3.20.20.80:FF:000008">
    <property type="entry name" value="Glucan endo-1,3-beta-glucosidase 5"/>
    <property type="match status" value="1"/>
</dbReference>
<feature type="transmembrane region" description="Helical" evidence="17">
    <location>
        <begin position="74"/>
        <end position="96"/>
    </location>
</feature>
<dbReference type="Gene3D" id="3.20.20.80">
    <property type="entry name" value="Glycosidases"/>
    <property type="match status" value="1"/>
</dbReference>
<keyword evidence="13" id="KW-0449">Lipoprotein</keyword>
<evidence type="ECO:0000256" key="6">
    <source>
        <dbReference type="ARBA" id="ARBA00022622"/>
    </source>
</evidence>
<keyword evidence="7" id="KW-0732">Signal</keyword>
<comment type="caution">
    <text evidence="19">The sequence shown here is derived from an EMBL/GenBank/DDBJ whole genome shotgun (WGS) entry which is preliminary data.</text>
</comment>
<evidence type="ECO:0000256" key="5">
    <source>
        <dbReference type="ARBA" id="ARBA00022475"/>
    </source>
</evidence>
<dbReference type="EC" id="3.2.1.39" evidence="4"/>
<comment type="similarity">
    <text evidence="3 15">Belongs to the glycosyl hydrolase 17 family.</text>
</comment>
<evidence type="ECO:0000256" key="10">
    <source>
        <dbReference type="ARBA" id="ARBA00023136"/>
    </source>
</evidence>
<keyword evidence="6" id="KW-0336">GPI-anchor</keyword>
<organism evidence="19 20">
    <name type="scientific">Lolium multiflorum</name>
    <name type="common">Italian ryegrass</name>
    <name type="synonym">Lolium perenne subsp. multiflorum</name>
    <dbReference type="NCBI Taxonomy" id="4521"/>
    <lineage>
        <taxon>Eukaryota</taxon>
        <taxon>Viridiplantae</taxon>
        <taxon>Streptophyta</taxon>
        <taxon>Embryophyta</taxon>
        <taxon>Tracheophyta</taxon>
        <taxon>Spermatophyta</taxon>
        <taxon>Magnoliopsida</taxon>
        <taxon>Liliopsida</taxon>
        <taxon>Poales</taxon>
        <taxon>Poaceae</taxon>
        <taxon>BOP clade</taxon>
        <taxon>Pooideae</taxon>
        <taxon>Poodae</taxon>
        <taxon>Poeae</taxon>
        <taxon>Poeae Chloroplast Group 2 (Poeae type)</taxon>
        <taxon>Loliodinae</taxon>
        <taxon>Loliinae</taxon>
        <taxon>Lolium</taxon>
    </lineage>
</organism>
<keyword evidence="11" id="KW-1015">Disulfide bond</keyword>
<dbReference type="SUPFAM" id="SSF51445">
    <property type="entry name" value="(Trans)glycosidases"/>
    <property type="match status" value="1"/>
</dbReference>
<feature type="domain" description="X8" evidence="18">
    <location>
        <begin position="446"/>
        <end position="530"/>
    </location>
</feature>
<dbReference type="AlphaFoldDB" id="A0AAD8QGA1"/>
<name>A0AAD8QGA1_LOLMU</name>
<keyword evidence="12" id="KW-0325">Glycoprotein</keyword>
<feature type="transmembrane region" description="Helical" evidence="17">
    <location>
        <begin position="549"/>
        <end position="570"/>
    </location>
</feature>
<reference evidence="19" key="1">
    <citation type="submission" date="2023-07" db="EMBL/GenBank/DDBJ databases">
        <title>A chromosome-level genome assembly of Lolium multiflorum.</title>
        <authorList>
            <person name="Chen Y."/>
            <person name="Copetti D."/>
            <person name="Kolliker R."/>
            <person name="Studer B."/>
        </authorList>
    </citation>
    <scope>NUCLEOTIDE SEQUENCE</scope>
    <source>
        <strain evidence="19">02402/16</strain>
        <tissue evidence="19">Leaf</tissue>
    </source>
</reference>
<keyword evidence="17" id="KW-0812">Transmembrane</keyword>